<comment type="caution">
    <text evidence="6">The sequence shown here is derived from an EMBL/GenBank/DDBJ whole genome shotgun (WGS) entry which is preliminary data.</text>
</comment>
<dbReference type="PANTHER" id="PTHR30118">
    <property type="entry name" value="HTH-TYPE TRANSCRIPTIONAL REGULATOR LEUO-RELATED"/>
    <property type="match status" value="1"/>
</dbReference>
<dbReference type="SUPFAM" id="SSF53850">
    <property type="entry name" value="Periplasmic binding protein-like II"/>
    <property type="match status" value="1"/>
</dbReference>
<evidence type="ECO:0000259" key="5">
    <source>
        <dbReference type="PROSITE" id="PS50931"/>
    </source>
</evidence>
<keyword evidence="4" id="KW-0804">Transcription</keyword>
<dbReference type="Gene3D" id="1.10.10.10">
    <property type="entry name" value="Winged helix-like DNA-binding domain superfamily/Winged helix DNA-binding domain"/>
    <property type="match status" value="1"/>
</dbReference>
<organism evidence="6 7">
    <name type="scientific">Pseudooceanicola atlanticus</name>
    <dbReference type="NCBI Taxonomy" id="1461694"/>
    <lineage>
        <taxon>Bacteria</taxon>
        <taxon>Pseudomonadati</taxon>
        <taxon>Pseudomonadota</taxon>
        <taxon>Alphaproteobacteria</taxon>
        <taxon>Rhodobacterales</taxon>
        <taxon>Paracoccaceae</taxon>
        <taxon>Pseudooceanicola</taxon>
    </lineage>
</organism>
<reference evidence="6 7" key="1">
    <citation type="journal article" date="2015" name="Antonie Van Leeuwenhoek">
        <title>Pseudooceanicola atlanticus gen. nov. sp. nov., isolated from surface seawater of the Atlantic Ocean and reclassification of Oceanicola batsensis, Oceanicola marinus, Oceanicola nitratireducens, Oceanicola nanhaiensis, Oceanicola antarcticus and Oceanicola flagellatus, as Pseudooceanicola batsensis comb. nov., Pseudooceanicola marinus comb. nov., Pseudooceanicola nitratireducens comb. nov., Pseudooceanicola nanhaiensis comb. nov., Pseudooceanicola antarcticus comb. nov., and Pseudooceanicola flagellatus comb. nov.</title>
        <authorList>
            <person name="Lai Q."/>
            <person name="Li G."/>
            <person name="Liu X."/>
            <person name="Du Y."/>
            <person name="Sun F."/>
            <person name="Shao Z."/>
        </authorList>
    </citation>
    <scope>NUCLEOTIDE SEQUENCE [LARGE SCALE GENOMIC DNA]</scope>
    <source>
        <strain evidence="6 7">22II-s11g</strain>
    </source>
</reference>
<dbReference type="SUPFAM" id="SSF46785">
    <property type="entry name" value="Winged helix' DNA-binding domain"/>
    <property type="match status" value="1"/>
</dbReference>
<dbReference type="Pfam" id="PF03466">
    <property type="entry name" value="LysR_substrate"/>
    <property type="match status" value="1"/>
</dbReference>
<dbReference type="Proteomes" id="UP000030004">
    <property type="component" value="Unassembled WGS sequence"/>
</dbReference>
<dbReference type="PROSITE" id="PS50931">
    <property type="entry name" value="HTH_LYSR"/>
    <property type="match status" value="1"/>
</dbReference>
<dbReference type="InterPro" id="IPR000847">
    <property type="entry name" value="LysR_HTH_N"/>
</dbReference>
<sequence>MDNAALHRFDLNLIKVFLAISESGNLTQAANRLGLTQPAVSHALRRLRDEFGDPLFVRVGNGMEPSQTAIALRPAFEQVMRLVGDTMQASRQFEPATSDRQFRVAMTDTGEYVILPRLIAALHSVAPQASVQSMRIAPDDLGAALRTGRVDAAIGYQPGLEQTGAVARPVLNDKIVCLFRADHPLTRQPWTAESFAGLSFIDVGRDATGYRMARQFIDDLGIRYRTVAQLDHFTIVPEILRRTDFVALFPHSVCRMMNRHREFDHLELPFGVPTFDVSFWVGQAFSSDAALTWLYELLLTQMEA</sequence>
<comment type="similarity">
    <text evidence="1">Belongs to the LysR transcriptional regulatory family.</text>
</comment>
<accession>A0A0A0EHM8</accession>
<gene>
    <name evidence="6" type="ORF">ATO9_07310</name>
</gene>
<dbReference type="InterPro" id="IPR036390">
    <property type="entry name" value="WH_DNA-bd_sf"/>
</dbReference>
<dbReference type="OrthoDB" id="528082at2"/>
<feature type="domain" description="HTH lysR-type" evidence="5">
    <location>
        <begin position="9"/>
        <end position="66"/>
    </location>
</feature>
<evidence type="ECO:0000313" key="6">
    <source>
        <dbReference type="EMBL" id="KGM49810.1"/>
    </source>
</evidence>
<keyword evidence="7" id="KW-1185">Reference proteome</keyword>
<evidence type="ECO:0000256" key="2">
    <source>
        <dbReference type="ARBA" id="ARBA00023015"/>
    </source>
</evidence>
<dbReference type="PRINTS" id="PR00039">
    <property type="entry name" value="HTHLYSR"/>
</dbReference>
<evidence type="ECO:0000256" key="3">
    <source>
        <dbReference type="ARBA" id="ARBA00023125"/>
    </source>
</evidence>
<keyword evidence="2" id="KW-0805">Transcription regulation</keyword>
<dbReference type="Pfam" id="PF00126">
    <property type="entry name" value="HTH_1"/>
    <property type="match status" value="1"/>
</dbReference>
<dbReference type="InterPro" id="IPR050389">
    <property type="entry name" value="LysR-type_TF"/>
</dbReference>
<dbReference type="Gene3D" id="3.40.190.10">
    <property type="entry name" value="Periplasmic binding protein-like II"/>
    <property type="match status" value="2"/>
</dbReference>
<dbReference type="PANTHER" id="PTHR30118:SF15">
    <property type="entry name" value="TRANSCRIPTIONAL REGULATORY PROTEIN"/>
    <property type="match status" value="1"/>
</dbReference>
<dbReference type="eggNOG" id="COG0583">
    <property type="taxonomic scope" value="Bacteria"/>
</dbReference>
<evidence type="ECO:0000256" key="4">
    <source>
        <dbReference type="ARBA" id="ARBA00023163"/>
    </source>
</evidence>
<name>A0A0A0EHM8_9RHOB</name>
<proteinExistence type="inferred from homology"/>
<dbReference type="GO" id="GO:0003677">
    <property type="term" value="F:DNA binding"/>
    <property type="evidence" value="ECO:0007669"/>
    <property type="project" value="UniProtKB-KW"/>
</dbReference>
<keyword evidence="3" id="KW-0238">DNA-binding</keyword>
<protein>
    <recommendedName>
        <fullName evidence="5">HTH lysR-type domain-containing protein</fullName>
    </recommendedName>
</protein>
<dbReference type="EMBL" id="AQQX01000002">
    <property type="protein sequence ID" value="KGM49810.1"/>
    <property type="molecule type" value="Genomic_DNA"/>
</dbReference>
<dbReference type="GO" id="GO:0003700">
    <property type="term" value="F:DNA-binding transcription factor activity"/>
    <property type="evidence" value="ECO:0007669"/>
    <property type="project" value="InterPro"/>
</dbReference>
<dbReference type="RefSeq" id="WP_043747209.1">
    <property type="nucleotide sequence ID" value="NZ_AQQX01000002.1"/>
</dbReference>
<evidence type="ECO:0000256" key="1">
    <source>
        <dbReference type="ARBA" id="ARBA00009437"/>
    </source>
</evidence>
<evidence type="ECO:0000313" key="7">
    <source>
        <dbReference type="Proteomes" id="UP000030004"/>
    </source>
</evidence>
<dbReference type="AlphaFoldDB" id="A0A0A0EHM8"/>
<dbReference type="InterPro" id="IPR036388">
    <property type="entry name" value="WH-like_DNA-bd_sf"/>
</dbReference>
<dbReference type="InterPro" id="IPR005119">
    <property type="entry name" value="LysR_subst-bd"/>
</dbReference>
<dbReference type="STRING" id="1461694.ATO9_07310"/>